<dbReference type="KEGG" id="xpo:XPG1_2696"/>
<dbReference type="STRING" id="1354304.XPG1_2696"/>
<keyword evidence="2" id="KW-1185">Reference proteome</keyword>
<sequence>MFNSSTKTGEKTDEKKLQVLVTELTKNLKTPEDLSQLAHILKKLIVETTLRPNWLRIGP</sequence>
<dbReference type="HOGENOM" id="CLU_2959906_0_0_6"/>
<proteinExistence type="predicted"/>
<accession>A0A068R571</accession>
<dbReference type="Proteomes" id="UP000032735">
    <property type="component" value="Chromosome"/>
</dbReference>
<name>A0A068R571_9GAMM</name>
<dbReference type="EMBL" id="FO704551">
    <property type="protein sequence ID" value="CDG22348.1"/>
    <property type="molecule type" value="Genomic_DNA"/>
</dbReference>
<evidence type="ECO:0000313" key="1">
    <source>
        <dbReference type="EMBL" id="CDG22348.1"/>
    </source>
</evidence>
<dbReference type="AlphaFoldDB" id="A0A068R571"/>
<evidence type="ECO:0000313" key="2">
    <source>
        <dbReference type="Proteomes" id="UP000032735"/>
    </source>
</evidence>
<reference evidence="1 2" key="1">
    <citation type="submission" date="2013-07" db="EMBL/GenBank/DDBJ databases">
        <authorList>
            <person name="Genoscope - CEA"/>
        </authorList>
    </citation>
    <scope>NUCLEOTIDE SEQUENCE [LARGE SCALE GENOMIC DNA]</scope>
    <source>
        <strain evidence="1 2">G6</strain>
    </source>
</reference>
<protein>
    <submittedName>
        <fullName evidence="1">Uncharacterized protein</fullName>
    </submittedName>
</protein>
<dbReference type="OrthoDB" id="9793302at2"/>
<gene>
    <name evidence="1" type="ORF">XPG1_2696</name>
</gene>
<organism evidence="1 2">
    <name type="scientific">Xenorhabdus poinarii G6</name>
    <dbReference type="NCBI Taxonomy" id="1354304"/>
    <lineage>
        <taxon>Bacteria</taxon>
        <taxon>Pseudomonadati</taxon>
        <taxon>Pseudomonadota</taxon>
        <taxon>Gammaproteobacteria</taxon>
        <taxon>Enterobacterales</taxon>
        <taxon>Morganellaceae</taxon>
        <taxon>Xenorhabdus</taxon>
    </lineage>
</organism>